<name>A0ABZ3F1G2_9FIRM</name>
<evidence type="ECO:0000313" key="2">
    <source>
        <dbReference type="EMBL" id="XAH76356.1"/>
    </source>
</evidence>
<dbReference type="Proteomes" id="UP001451571">
    <property type="component" value="Chromosome"/>
</dbReference>
<gene>
    <name evidence="2" type="ORF">V6984_03775</name>
</gene>
<dbReference type="GO" id="GO:0016757">
    <property type="term" value="F:glycosyltransferase activity"/>
    <property type="evidence" value="ECO:0007669"/>
    <property type="project" value="UniProtKB-KW"/>
</dbReference>
<dbReference type="RefSeq" id="WP_342759936.1">
    <property type="nucleotide sequence ID" value="NZ_CP146256.1"/>
</dbReference>
<dbReference type="SUPFAM" id="SSF53756">
    <property type="entry name" value="UDP-Glycosyltransferase/glycogen phosphorylase"/>
    <property type="match status" value="1"/>
</dbReference>
<organism evidence="2 3">
    <name type="scientific">Kineothrix sedimenti</name>
    <dbReference type="NCBI Taxonomy" id="3123317"/>
    <lineage>
        <taxon>Bacteria</taxon>
        <taxon>Bacillati</taxon>
        <taxon>Bacillota</taxon>
        <taxon>Clostridia</taxon>
        <taxon>Lachnospirales</taxon>
        <taxon>Lachnospiraceae</taxon>
        <taxon>Kineothrix</taxon>
    </lineage>
</organism>
<keyword evidence="3" id="KW-1185">Reference proteome</keyword>
<dbReference type="EMBL" id="CP146256">
    <property type="protein sequence ID" value="XAH76356.1"/>
    <property type="molecule type" value="Genomic_DNA"/>
</dbReference>
<keyword evidence="2" id="KW-0808">Transferase</keyword>
<sequence length="539" mass="62796">MEVICYTKHLLAGEECTLSFMDIFLDDTWAEGDIRYPEALCAEIGCKNTVLQEKKDYEFLLRIAKCYPVRAIGTGTEEYSCILPEDNWESFRTDCYVTGKYQRELLDSGYFDPVVAALLERAAASQYWESGAAWLEKMIGHAPEYYVIDDNTRPILVYKTNGIAYNLLNIFAEELAHSLLLLGQRVEVFDVQEEGTQALTRFIGMRFKAVIGIQSYVFMVMMLDEVTLIHDLITGPKYNMILDHPAFLKEAFSSVPKDYHLLLHDRDYLVYVDRYFKNIGRSYHFSPAGVIPDKLYDGKKKYNISFIGTYHDYRERLSVIKGYGRKNRFFAARYIRIMRRNPNLTAESAFQKMLDYYGLQVSDEVFCDSFNEFRQVSYCIMLYYREKVIRTLLDGGIRIDVFGDTWKESPFIEHENFIHHPSVNVEKSLEVMQRSKLSLNIMSWHKDGFTERTAHALLCRSVLLSDKSTYLMENFRNGEELILFDLERLEELPRLVKSLLADGAKLEKIAERGFEKALQEHLWKHRGEELLSIIEGNEQ</sequence>
<proteinExistence type="predicted"/>
<feature type="domain" description="Spore protein YkvP/CgeB glycosyl transferase-like" evidence="1">
    <location>
        <begin position="387"/>
        <end position="531"/>
    </location>
</feature>
<reference evidence="2 3" key="1">
    <citation type="submission" date="2024-02" db="EMBL/GenBank/DDBJ databases">
        <title>Bacterial strain from lacustrine sediment.</title>
        <authorList>
            <person name="Petit C."/>
            <person name="Fadhlaoui K."/>
        </authorList>
    </citation>
    <scope>NUCLEOTIDE SEQUENCE [LARGE SCALE GENOMIC DNA]</scope>
    <source>
        <strain evidence="2 3">IPX-CK</strain>
    </source>
</reference>
<accession>A0ABZ3F1G2</accession>
<keyword evidence="2" id="KW-0328">Glycosyltransferase</keyword>
<dbReference type="InterPro" id="IPR055259">
    <property type="entry name" value="YkvP/CgeB_Glyco_trans-like"/>
</dbReference>
<dbReference type="EC" id="2.4.-.-" evidence="2"/>
<protein>
    <submittedName>
        <fullName evidence="2">Glycosyltransferase</fullName>
        <ecNumber evidence="2">2.4.-.-</ecNumber>
    </submittedName>
</protein>
<dbReference type="Pfam" id="PF13524">
    <property type="entry name" value="Glyco_trans_1_2"/>
    <property type="match status" value="1"/>
</dbReference>
<evidence type="ECO:0000259" key="1">
    <source>
        <dbReference type="Pfam" id="PF13524"/>
    </source>
</evidence>
<evidence type="ECO:0000313" key="3">
    <source>
        <dbReference type="Proteomes" id="UP001451571"/>
    </source>
</evidence>